<reference evidence="1" key="2">
    <citation type="submission" date="2022-01" db="EMBL/GenBank/DDBJ databases">
        <authorList>
            <person name="Yamashiro T."/>
            <person name="Shiraishi A."/>
            <person name="Satake H."/>
            <person name="Nakayama K."/>
        </authorList>
    </citation>
    <scope>NUCLEOTIDE SEQUENCE</scope>
</reference>
<comment type="caution">
    <text evidence="1">The sequence shown here is derived from an EMBL/GenBank/DDBJ whole genome shotgun (WGS) entry which is preliminary data.</text>
</comment>
<organism evidence="1 2">
    <name type="scientific">Tanacetum coccineum</name>
    <dbReference type="NCBI Taxonomy" id="301880"/>
    <lineage>
        <taxon>Eukaryota</taxon>
        <taxon>Viridiplantae</taxon>
        <taxon>Streptophyta</taxon>
        <taxon>Embryophyta</taxon>
        <taxon>Tracheophyta</taxon>
        <taxon>Spermatophyta</taxon>
        <taxon>Magnoliopsida</taxon>
        <taxon>eudicotyledons</taxon>
        <taxon>Gunneridae</taxon>
        <taxon>Pentapetalae</taxon>
        <taxon>asterids</taxon>
        <taxon>campanulids</taxon>
        <taxon>Asterales</taxon>
        <taxon>Asteraceae</taxon>
        <taxon>Asteroideae</taxon>
        <taxon>Anthemideae</taxon>
        <taxon>Anthemidinae</taxon>
        <taxon>Tanacetum</taxon>
    </lineage>
</organism>
<evidence type="ECO:0008006" key="3">
    <source>
        <dbReference type="Google" id="ProtNLM"/>
    </source>
</evidence>
<name>A0ABQ5EMG5_9ASTR</name>
<protein>
    <recommendedName>
        <fullName evidence="3">Retrovirus-related Pol polyprotein from transposon TNT 1-94</fullName>
    </recommendedName>
</protein>
<gene>
    <name evidence="1" type="ORF">Tco_0978227</name>
</gene>
<dbReference type="EMBL" id="BQNB010016461">
    <property type="protein sequence ID" value="GJT52070.1"/>
    <property type="molecule type" value="Genomic_DNA"/>
</dbReference>
<proteinExistence type="predicted"/>
<sequence>MSRLGQSIDYYPNRIVPTPRPRTSGRTVGFEGILERAPNGNGRIAEERIWEVSNGRTCNEGNMEVNLPPLLAAHMGRTEARVLLQPPIALGYICNIPSVNQGGNSPPNGMYAPFQTQSYPHSLYPPINGQTNHPSYAYHYAPHFLHGSIKEQVYVCQPEGTTCVKAGTKGMPLRNVDDGEMTFFLGLQVNQSPGGCQDTFKSTLGRMQFLGEKLVRAVKKGTIDLYFVKTDYQLADMFTKALPQERFNYLVRRLGMRSLSPNELEHLAKSQ</sequence>
<accession>A0ABQ5EMG5</accession>
<evidence type="ECO:0000313" key="1">
    <source>
        <dbReference type="EMBL" id="GJT52070.1"/>
    </source>
</evidence>
<keyword evidence="2" id="KW-1185">Reference proteome</keyword>
<dbReference type="Proteomes" id="UP001151760">
    <property type="component" value="Unassembled WGS sequence"/>
</dbReference>
<reference evidence="1" key="1">
    <citation type="journal article" date="2022" name="Int. J. Mol. Sci.">
        <title>Draft Genome of Tanacetum Coccineum: Genomic Comparison of Closely Related Tanacetum-Family Plants.</title>
        <authorList>
            <person name="Yamashiro T."/>
            <person name="Shiraishi A."/>
            <person name="Nakayama K."/>
            <person name="Satake H."/>
        </authorList>
    </citation>
    <scope>NUCLEOTIDE SEQUENCE</scope>
</reference>
<evidence type="ECO:0000313" key="2">
    <source>
        <dbReference type="Proteomes" id="UP001151760"/>
    </source>
</evidence>